<dbReference type="InterPro" id="IPR003157">
    <property type="entry name" value="LuxD"/>
</dbReference>
<evidence type="ECO:0008006" key="6">
    <source>
        <dbReference type="Google" id="ProtNLM"/>
    </source>
</evidence>
<dbReference type="AlphaFoldDB" id="I4HFX6"/>
<evidence type="ECO:0000256" key="2">
    <source>
        <dbReference type="ARBA" id="ARBA00022679"/>
    </source>
</evidence>
<dbReference type="HOGENOM" id="CLU_917692_0_0_3"/>
<comment type="caution">
    <text evidence="4">The sequence shown here is derived from an EMBL/GenBank/DDBJ whole genome shotgun (WGS) entry which is preliminary data.</text>
</comment>
<reference evidence="4 5" key="1">
    <citation type="submission" date="2012-04" db="EMBL/GenBank/DDBJ databases">
        <authorList>
            <person name="Genoscope - CEA"/>
        </authorList>
    </citation>
    <scope>NUCLEOTIDE SEQUENCE [LARGE SCALE GENOMIC DNA]</scope>
    <source>
        <strain evidence="4 5">9809</strain>
    </source>
</reference>
<dbReference type="EMBL" id="CAIO01000001">
    <property type="protein sequence ID" value="CCI20950.1"/>
    <property type="molecule type" value="Genomic_DNA"/>
</dbReference>
<evidence type="ECO:0000256" key="3">
    <source>
        <dbReference type="ARBA" id="ARBA00023315"/>
    </source>
</evidence>
<proteinExistence type="predicted"/>
<dbReference type="Proteomes" id="UP000004775">
    <property type="component" value="Unassembled WGS sequence"/>
</dbReference>
<accession>I4HFX6</accession>
<sequence>MIKEYFEEIYNLENNRGHQVHCVYNYIDKNNPLVIVPSQYEKTIRHNLICALYLLNNGYNVLRYDNRFHLGNSYGDIENFTLQSAYEDLGSVIDFVKSDTAIESQQGLGLLGTSLSSRIAFRYLANNPQAVDVFLSLVGVVNMQHTLQIISGINGVQALLDNPNIMFGIRKLLNYPISWDNFIHNMIEYKYHSLESTKTDVSQMIVPTYLIVAEDDQWVPLTFYHEVFSENLAILRGTYKIPKAGHELYKNPKAAEYALEAVVKAFQEFWGRDNFNSNTIFKPNIAEIITINRQEREREFQYS</sequence>
<keyword evidence="2" id="KW-0808">Transferase</keyword>
<dbReference type="Pfam" id="PF02273">
    <property type="entry name" value="Acyl_transf_2"/>
    <property type="match status" value="1"/>
</dbReference>
<dbReference type="GO" id="GO:0016746">
    <property type="term" value="F:acyltransferase activity"/>
    <property type="evidence" value="ECO:0007669"/>
    <property type="project" value="UniProtKB-KW"/>
</dbReference>
<protein>
    <recommendedName>
        <fullName evidence="6">Serine aminopeptidase S33 domain-containing protein</fullName>
    </recommendedName>
</protein>
<evidence type="ECO:0000313" key="4">
    <source>
        <dbReference type="EMBL" id="CCI20950.1"/>
    </source>
</evidence>
<keyword evidence="3" id="KW-0012">Acyltransferase</keyword>
<dbReference type="RefSeq" id="WP_002795399.1">
    <property type="nucleotide sequence ID" value="NZ_HE973721.1"/>
</dbReference>
<evidence type="ECO:0000313" key="5">
    <source>
        <dbReference type="Proteomes" id="UP000004775"/>
    </source>
</evidence>
<dbReference type="Gene3D" id="3.40.50.1820">
    <property type="entry name" value="alpha/beta hydrolase"/>
    <property type="match status" value="1"/>
</dbReference>
<dbReference type="GO" id="GO:0006631">
    <property type="term" value="P:fatty acid metabolic process"/>
    <property type="evidence" value="ECO:0007669"/>
    <property type="project" value="InterPro"/>
</dbReference>
<dbReference type="InterPro" id="IPR029058">
    <property type="entry name" value="AB_hydrolase_fold"/>
</dbReference>
<name>I4HFX6_MICAE</name>
<gene>
    <name evidence="4" type="ORF">MICAH_10008</name>
</gene>
<organism evidence="4 5">
    <name type="scientific">Microcystis aeruginosa PCC 9809</name>
    <dbReference type="NCBI Taxonomy" id="1160285"/>
    <lineage>
        <taxon>Bacteria</taxon>
        <taxon>Bacillati</taxon>
        <taxon>Cyanobacteriota</taxon>
        <taxon>Cyanophyceae</taxon>
        <taxon>Oscillatoriophycideae</taxon>
        <taxon>Chroococcales</taxon>
        <taxon>Microcystaceae</taxon>
        <taxon>Microcystis</taxon>
    </lineage>
</organism>
<evidence type="ECO:0000256" key="1">
    <source>
        <dbReference type="ARBA" id="ARBA00003846"/>
    </source>
</evidence>
<dbReference type="SUPFAM" id="SSF53474">
    <property type="entry name" value="alpha/beta-Hydrolases"/>
    <property type="match status" value="1"/>
</dbReference>
<comment type="function">
    <text evidence="1">Acyl transferase is part of the fatty acid reductase system required for aldehyde biosynthesis; it produces fatty acids for the luminescent reaction.</text>
</comment>